<proteinExistence type="predicted"/>
<keyword evidence="1" id="KW-0812">Transmembrane</keyword>
<dbReference type="Gene3D" id="3.55.50.30">
    <property type="match status" value="1"/>
</dbReference>
<feature type="domain" description="Protein FecR C-terminal" evidence="3">
    <location>
        <begin position="320"/>
        <end position="388"/>
    </location>
</feature>
<feature type="transmembrane region" description="Helical" evidence="1">
    <location>
        <begin position="90"/>
        <end position="108"/>
    </location>
</feature>
<evidence type="ECO:0000313" key="4">
    <source>
        <dbReference type="EMBL" id="GAA4168584.1"/>
    </source>
</evidence>
<evidence type="ECO:0000256" key="1">
    <source>
        <dbReference type="SAM" id="Phobius"/>
    </source>
</evidence>
<name>A0ABP7ZRF8_9SPHI</name>
<reference evidence="5" key="1">
    <citation type="journal article" date="2019" name="Int. J. Syst. Evol. Microbiol.">
        <title>The Global Catalogue of Microorganisms (GCM) 10K type strain sequencing project: providing services to taxonomists for standard genome sequencing and annotation.</title>
        <authorList>
            <consortium name="The Broad Institute Genomics Platform"/>
            <consortium name="The Broad Institute Genome Sequencing Center for Infectious Disease"/>
            <person name="Wu L."/>
            <person name="Ma J."/>
        </authorList>
    </citation>
    <scope>NUCLEOTIDE SEQUENCE [LARGE SCALE GENOMIC DNA]</scope>
    <source>
        <strain evidence="5">JCM 16722</strain>
    </source>
</reference>
<evidence type="ECO:0000259" key="2">
    <source>
        <dbReference type="Pfam" id="PF04773"/>
    </source>
</evidence>
<accession>A0ABP7ZRF8</accession>
<dbReference type="Pfam" id="PF04773">
    <property type="entry name" value="FecR"/>
    <property type="match status" value="1"/>
</dbReference>
<keyword evidence="1" id="KW-0472">Membrane</keyword>
<dbReference type="Pfam" id="PF16344">
    <property type="entry name" value="FecR_C"/>
    <property type="match status" value="1"/>
</dbReference>
<evidence type="ECO:0000259" key="3">
    <source>
        <dbReference type="Pfam" id="PF16344"/>
    </source>
</evidence>
<comment type="caution">
    <text evidence="4">The sequence shown here is derived from an EMBL/GenBank/DDBJ whole genome shotgun (WGS) entry which is preliminary data.</text>
</comment>
<protein>
    <submittedName>
        <fullName evidence="4">DUF4974 domain-containing protein</fullName>
    </submittedName>
</protein>
<dbReference type="InterPro" id="IPR006860">
    <property type="entry name" value="FecR"/>
</dbReference>
<dbReference type="Proteomes" id="UP001500167">
    <property type="component" value="Unassembled WGS sequence"/>
</dbReference>
<dbReference type="InterPro" id="IPR032508">
    <property type="entry name" value="FecR_C"/>
</dbReference>
<dbReference type="RefSeq" id="WP_346083952.1">
    <property type="nucleotide sequence ID" value="NZ_BAAAZK010000002.1"/>
</dbReference>
<gene>
    <name evidence="4" type="ORF">GCM10022218_03760</name>
</gene>
<keyword evidence="5" id="KW-1185">Reference proteome</keyword>
<dbReference type="EMBL" id="BAAAZK010000002">
    <property type="protein sequence ID" value="GAA4168584.1"/>
    <property type="molecule type" value="Genomic_DNA"/>
</dbReference>
<evidence type="ECO:0000313" key="5">
    <source>
        <dbReference type="Proteomes" id="UP001500167"/>
    </source>
</evidence>
<sequence>MEKKILQYTLRQYIYGELSEENSRAFLTYIKSGEDRILLQELIQEVLDDPVDQVLLQDPELLLVLDNTWEQLHLQINKPKTRSLWSWKRIAAVAATVIGISFAGWWFFDGARNPANQQSAQELISPGKQSATLTLANGDQIRLQETMNGQIADEMGIKISKSNDGQLIYEVGKNAGAGSGNHILSTTKGETYRIKLPDGTQVWLNAASALKYPMQFAHKGKREVELVGEAYFEVAKDPKHPFIVNTSGQQIKVLGTHFNVNSYTDEPASRTTLLEGSVEVSSSNQKLKLLPGQQSSLNANGTLKLQQVDTAPIIAWTNHEFMFDEDDIESVMRKIARWYNVDVIYQGKKTTEKFGGGISRFDNVKQVLNLLENTGAVHFRIEGKTLYVLP</sequence>
<dbReference type="PANTHER" id="PTHR30273:SF2">
    <property type="entry name" value="PROTEIN FECR"/>
    <property type="match status" value="1"/>
</dbReference>
<dbReference type="PANTHER" id="PTHR30273">
    <property type="entry name" value="PERIPLASMIC SIGNAL SENSOR AND SIGMA FACTOR ACTIVATOR FECR-RELATED"/>
    <property type="match status" value="1"/>
</dbReference>
<dbReference type="Gene3D" id="2.60.120.1440">
    <property type="match status" value="1"/>
</dbReference>
<organism evidence="4 5">
    <name type="scientific">Sphingobacterium ginsenosidimutans</name>
    <dbReference type="NCBI Taxonomy" id="687845"/>
    <lineage>
        <taxon>Bacteria</taxon>
        <taxon>Pseudomonadati</taxon>
        <taxon>Bacteroidota</taxon>
        <taxon>Sphingobacteriia</taxon>
        <taxon>Sphingobacteriales</taxon>
        <taxon>Sphingobacteriaceae</taxon>
        <taxon>Sphingobacterium</taxon>
    </lineage>
</organism>
<keyword evidence="1" id="KW-1133">Transmembrane helix</keyword>
<feature type="domain" description="FecR protein" evidence="2">
    <location>
        <begin position="184"/>
        <end position="279"/>
    </location>
</feature>
<dbReference type="InterPro" id="IPR012373">
    <property type="entry name" value="Ferrdict_sens_TM"/>
</dbReference>